<organism evidence="2">
    <name type="scientific">viral metagenome</name>
    <dbReference type="NCBI Taxonomy" id="1070528"/>
    <lineage>
        <taxon>unclassified sequences</taxon>
        <taxon>metagenomes</taxon>
        <taxon>organismal metagenomes</taxon>
    </lineage>
</organism>
<protein>
    <submittedName>
        <fullName evidence="2">Uncharacterized protein</fullName>
    </submittedName>
</protein>
<proteinExistence type="predicted"/>
<name>A0A6C0M236_9ZZZZ</name>
<evidence type="ECO:0000256" key="1">
    <source>
        <dbReference type="SAM" id="Phobius"/>
    </source>
</evidence>
<accession>A0A6C0M236</accession>
<evidence type="ECO:0000313" key="2">
    <source>
        <dbReference type="EMBL" id="QHU35572.1"/>
    </source>
</evidence>
<keyword evidence="1" id="KW-0812">Transmembrane</keyword>
<sequence>MVAADNVLIVLAFVALVGFSIYMAIRSNVTNAKAAQLRTKIRTLVESKEVSTLQPKPREIPMPLTFITSLPTSRSKQEIIDMMNRYETAGILFSTDPLDSTILQLERKLQYPDMQTIGDEKNDYSQYYYRVKDKDGFVIELNHNLYGKLVDGDIVASVPGYEGLGSFEVDIYDKKYTLQVL</sequence>
<reference evidence="2" key="1">
    <citation type="journal article" date="2020" name="Nature">
        <title>Giant virus diversity and host interactions through global metagenomics.</title>
        <authorList>
            <person name="Schulz F."/>
            <person name="Roux S."/>
            <person name="Paez-Espino D."/>
            <person name="Jungbluth S."/>
            <person name="Walsh D.A."/>
            <person name="Denef V.J."/>
            <person name="McMahon K.D."/>
            <person name="Konstantinidis K.T."/>
            <person name="Eloe-Fadrosh E.A."/>
            <person name="Kyrpides N.C."/>
            <person name="Woyke T."/>
        </authorList>
    </citation>
    <scope>NUCLEOTIDE SEQUENCE</scope>
    <source>
        <strain evidence="2">GVMAG-S-1029409-49</strain>
    </source>
</reference>
<keyword evidence="1" id="KW-0472">Membrane</keyword>
<dbReference type="EMBL" id="MN740609">
    <property type="protein sequence ID" value="QHU35572.1"/>
    <property type="molecule type" value="Genomic_DNA"/>
</dbReference>
<dbReference type="AlphaFoldDB" id="A0A6C0M236"/>
<feature type="transmembrane region" description="Helical" evidence="1">
    <location>
        <begin position="6"/>
        <end position="25"/>
    </location>
</feature>
<keyword evidence="1" id="KW-1133">Transmembrane helix</keyword>